<evidence type="ECO:0000259" key="1">
    <source>
        <dbReference type="PROSITE" id="PS50837"/>
    </source>
</evidence>
<dbReference type="EMBL" id="CP099468">
    <property type="protein sequence ID" value="USQ83477.1"/>
    <property type="molecule type" value="Genomic_DNA"/>
</dbReference>
<dbReference type="PANTHER" id="PTHR46844:SF1">
    <property type="entry name" value="SLR5058 PROTEIN"/>
    <property type="match status" value="1"/>
</dbReference>
<dbReference type="Gene3D" id="3.40.50.300">
    <property type="entry name" value="P-loop containing nucleotide triphosphate hydrolases"/>
    <property type="match status" value="1"/>
</dbReference>
<organism evidence="2 3">
    <name type="scientific">Streptomyces phaeoluteigriseus</name>
    <dbReference type="NCBI Taxonomy" id="114686"/>
    <lineage>
        <taxon>Bacteria</taxon>
        <taxon>Bacillati</taxon>
        <taxon>Actinomycetota</taxon>
        <taxon>Actinomycetes</taxon>
        <taxon>Kitasatosporales</taxon>
        <taxon>Streptomycetaceae</taxon>
        <taxon>Streptomyces</taxon>
        <taxon>Streptomyces aurantiacus group</taxon>
    </lineage>
</organism>
<reference evidence="2" key="1">
    <citation type="submission" date="2022-06" db="EMBL/GenBank/DDBJ databases">
        <title>Complete genome sequence of soil microorganisms Streptomyces sp. Qhu-M197 isolated from Alpine meadows habitats on the Tibetan Plateau.</title>
        <authorList>
            <person name="Zhang B."/>
            <person name="Xiang X."/>
            <person name="Fan J."/>
        </authorList>
    </citation>
    <scope>NUCLEOTIDE SEQUENCE</scope>
    <source>
        <strain evidence="2">Qhu-M197</strain>
    </source>
</reference>
<dbReference type="PROSITE" id="PS50837">
    <property type="entry name" value="NACHT"/>
    <property type="match status" value="1"/>
</dbReference>
<dbReference type="Pfam" id="PF22733">
    <property type="entry name" value="NNH1"/>
    <property type="match status" value="1"/>
</dbReference>
<dbReference type="RefSeq" id="WP_252546496.1">
    <property type="nucleotide sequence ID" value="NZ_CP099468.1"/>
</dbReference>
<evidence type="ECO:0000313" key="2">
    <source>
        <dbReference type="EMBL" id="USQ83477.1"/>
    </source>
</evidence>
<protein>
    <submittedName>
        <fullName evidence="2">NACHT domain-containing protein</fullName>
    </submittedName>
</protein>
<evidence type="ECO:0000313" key="3">
    <source>
        <dbReference type="Proteomes" id="UP001056374"/>
    </source>
</evidence>
<accession>A0ABY4Z3Q1</accession>
<dbReference type="InterPro" id="IPR027417">
    <property type="entry name" value="P-loop_NTPase"/>
</dbReference>
<sequence>MDPAQLGIRLASGVIAPLVKKLFTSNPPGAGLIDKPIRVSALVSFRGEKRTLTDTDLRKIAAEIVRRAVQAAGPHDPLLEDEEVAVVDALALTLHSIGDLDLDDLQAVQLGYENLATMLYSAAGGAELLKYLSEDAVRVYSEVLRLACLHILNFFTQRSTFIARTLIEQSRQLDALISAVDLLVERVPSRTAEDAYFESRYCSYIDNKYGRLTIYGIDLNESSEWPLDAAYLGLGVMESEHQHAAELEVNDPLRVEAWQPQRQAVEQALATKPAILLRGAAGSGKTTLVQWLAVTAARQADIRGPLAYLFGLVPFVLPLRTITREGGGLPTPEDFLRAAGCLVAGAAPVGWADRVLSSGRGLLLIDGIDEIPAEEREQARSWLRDLYETFPGNRWLVTSRPSAVRENWLFEEGFLEYDLLPMSRGEVEAFVKRWHSAAGADDVMADALIRALRTKKDLGRLAVNPLMCGLICALHRERRGFLPLGRKDLYEAALAMLLERRDRERSMHRAGGLVLPKEPQVQLLQKLAYWMIRNGRSEMRKADATAVLADALLAMPYIQASPEEVFQHLLLRSGLLREPVLGAVDFVHRTFQDYLGAKAAVEARDIPSLIDHADKDQWEDVVRLSVAHARMDERSEIMEGLLSRGERQPEIRSRMYLLAAACLEHATELPAEIRAEVETCAQDLISPEALSASNMYELIHAGPVVLEFLPGPDGLDDATAALIVKIASEIGTEAAIGVLSQFRRHRALDVRKTLVDAWPRFDSEEYATEIIAYLYPQGIQFPVQSDGELEALAKLGGRPRVSICGAVNLDHLMNFPEASVTELIISWEERGDGGISDIDLSVLQHFRSLERLTLVPCYGLVDLEPLSLIYSLREIVIREATFVRGMESLDGVEVDCAGVYG</sequence>
<proteinExistence type="predicted"/>
<dbReference type="SUPFAM" id="SSF52540">
    <property type="entry name" value="P-loop containing nucleoside triphosphate hydrolases"/>
    <property type="match status" value="1"/>
</dbReference>
<dbReference type="Proteomes" id="UP001056374">
    <property type="component" value="Chromosome"/>
</dbReference>
<keyword evidence="3" id="KW-1185">Reference proteome</keyword>
<feature type="domain" description="NACHT" evidence="1">
    <location>
        <begin position="273"/>
        <end position="602"/>
    </location>
</feature>
<dbReference type="InterPro" id="IPR054547">
    <property type="entry name" value="NNH1"/>
</dbReference>
<gene>
    <name evidence="2" type="ORF">NFX46_06535</name>
</gene>
<dbReference type="InterPro" id="IPR007111">
    <property type="entry name" value="NACHT_NTPase"/>
</dbReference>
<name>A0ABY4Z3Q1_9ACTN</name>
<dbReference type="PANTHER" id="PTHR46844">
    <property type="entry name" value="SLR5058 PROTEIN"/>
    <property type="match status" value="1"/>
</dbReference>
<dbReference type="Pfam" id="PF05729">
    <property type="entry name" value="NACHT"/>
    <property type="match status" value="1"/>
</dbReference>